<feature type="region of interest" description="Disordered" evidence="1">
    <location>
        <begin position="36"/>
        <end position="69"/>
    </location>
</feature>
<feature type="compositionally biased region" description="Low complexity" evidence="1">
    <location>
        <begin position="58"/>
        <end position="69"/>
    </location>
</feature>
<reference evidence="2" key="1">
    <citation type="journal article" date="2014" name="Nat. Genet.">
        <title>Genome and transcriptome of the porcine whipworm Trichuris suis.</title>
        <authorList>
            <person name="Jex A.R."/>
            <person name="Nejsum P."/>
            <person name="Schwarz E.M."/>
            <person name="Hu L."/>
            <person name="Young N.D."/>
            <person name="Hall R.S."/>
            <person name="Korhonen P.K."/>
            <person name="Liao S."/>
            <person name="Thamsborg S."/>
            <person name="Xia J."/>
            <person name="Xu P."/>
            <person name="Wang S."/>
            <person name="Scheerlinck J.P."/>
            <person name="Hofmann A."/>
            <person name="Sternberg P.W."/>
            <person name="Wang J."/>
            <person name="Gasser R.B."/>
        </authorList>
    </citation>
    <scope>NUCLEOTIDE SEQUENCE [LARGE SCALE GENOMIC DNA]</scope>
    <source>
        <strain evidence="2">DCEP-RM93F</strain>
    </source>
</reference>
<dbReference type="EMBL" id="KL367568">
    <property type="protein sequence ID" value="KFD63693.1"/>
    <property type="molecule type" value="Genomic_DNA"/>
</dbReference>
<evidence type="ECO:0000313" key="2">
    <source>
        <dbReference type="EMBL" id="KFD63693.1"/>
    </source>
</evidence>
<proteinExistence type="predicted"/>
<dbReference type="AlphaFoldDB" id="A0A085N2J7"/>
<protein>
    <submittedName>
        <fullName evidence="2">Uncharacterized protein</fullName>
    </submittedName>
</protein>
<gene>
    <name evidence="2" type="ORF">M514_24137</name>
</gene>
<evidence type="ECO:0000256" key="1">
    <source>
        <dbReference type="SAM" id="MobiDB-lite"/>
    </source>
</evidence>
<name>A0A085N2J7_9BILA</name>
<organism evidence="2">
    <name type="scientific">Trichuris suis</name>
    <name type="common">pig whipworm</name>
    <dbReference type="NCBI Taxonomy" id="68888"/>
    <lineage>
        <taxon>Eukaryota</taxon>
        <taxon>Metazoa</taxon>
        <taxon>Ecdysozoa</taxon>
        <taxon>Nematoda</taxon>
        <taxon>Enoplea</taxon>
        <taxon>Dorylaimia</taxon>
        <taxon>Trichinellida</taxon>
        <taxon>Trichuridae</taxon>
        <taxon>Trichuris</taxon>
    </lineage>
</organism>
<accession>A0A085N2J7</accession>
<sequence length="135" mass="15667">MPLLLNCRIHYSAISLCRRVQLQRFPCHPTAHRIAKVKKRTQQVAPQYEKVSPRRESATTSRPSSSSRWSQAEAYIAMPTYTVDHYDEFLRINWSAIRLAQLWAAHFQRTSASREQDPSLCLNRTLVRTGSEPVR</sequence>
<dbReference type="Proteomes" id="UP000030758">
    <property type="component" value="Unassembled WGS sequence"/>
</dbReference>